<sequence length="104" mass="10811">MRYRVAFAVGAAVGYVLGAKAGRERYEQIRRTSQRVAGTPAVQNAAGVVRERASGARERVVAAARERGGTIGRVAGGDDAGGPQGDPLRDAVVEDAAGRRSADF</sequence>
<organism evidence="2 3">
    <name type="scientific">Actinomadura gamaensis</name>
    <dbReference type="NCBI Taxonomy" id="1763541"/>
    <lineage>
        <taxon>Bacteria</taxon>
        <taxon>Bacillati</taxon>
        <taxon>Actinomycetota</taxon>
        <taxon>Actinomycetes</taxon>
        <taxon>Streptosporangiales</taxon>
        <taxon>Thermomonosporaceae</taxon>
        <taxon>Actinomadura</taxon>
    </lineage>
</organism>
<proteinExistence type="predicted"/>
<gene>
    <name evidence="2" type="ORF">ACFPCY_04640</name>
</gene>
<feature type="compositionally biased region" description="Basic and acidic residues" evidence="1">
    <location>
        <begin position="87"/>
        <end position="104"/>
    </location>
</feature>
<comment type="caution">
    <text evidence="2">The sequence shown here is derived from an EMBL/GenBank/DDBJ whole genome shotgun (WGS) entry which is preliminary data.</text>
</comment>
<evidence type="ECO:0000313" key="3">
    <source>
        <dbReference type="Proteomes" id="UP001595872"/>
    </source>
</evidence>
<evidence type="ECO:0000256" key="1">
    <source>
        <dbReference type="SAM" id="MobiDB-lite"/>
    </source>
</evidence>
<feature type="compositionally biased region" description="Gly residues" evidence="1">
    <location>
        <begin position="71"/>
        <end position="84"/>
    </location>
</feature>
<dbReference type="Proteomes" id="UP001595872">
    <property type="component" value="Unassembled WGS sequence"/>
</dbReference>
<evidence type="ECO:0000313" key="2">
    <source>
        <dbReference type="EMBL" id="MFC4906596.1"/>
    </source>
</evidence>
<reference evidence="3" key="1">
    <citation type="journal article" date="2019" name="Int. J. Syst. Evol. Microbiol.">
        <title>The Global Catalogue of Microorganisms (GCM) 10K type strain sequencing project: providing services to taxonomists for standard genome sequencing and annotation.</title>
        <authorList>
            <consortium name="The Broad Institute Genomics Platform"/>
            <consortium name="The Broad Institute Genome Sequencing Center for Infectious Disease"/>
            <person name="Wu L."/>
            <person name="Ma J."/>
        </authorList>
    </citation>
    <scope>NUCLEOTIDE SEQUENCE [LARGE SCALE GENOMIC DNA]</scope>
    <source>
        <strain evidence="3">KLKA75</strain>
    </source>
</reference>
<accession>A0ABV9TSS7</accession>
<keyword evidence="3" id="KW-1185">Reference proteome</keyword>
<protein>
    <submittedName>
        <fullName evidence="2">YtxH domain-containing protein</fullName>
    </submittedName>
</protein>
<dbReference type="EMBL" id="JBHSIT010000001">
    <property type="protein sequence ID" value="MFC4906596.1"/>
    <property type="molecule type" value="Genomic_DNA"/>
</dbReference>
<dbReference type="RefSeq" id="WP_378252283.1">
    <property type="nucleotide sequence ID" value="NZ_JBHSIT010000001.1"/>
</dbReference>
<name>A0ABV9TSS7_9ACTN</name>
<feature type="region of interest" description="Disordered" evidence="1">
    <location>
        <begin position="71"/>
        <end position="104"/>
    </location>
</feature>